<reference evidence="4" key="2">
    <citation type="submission" date="2023-06" db="EMBL/GenBank/DDBJ databases">
        <authorList>
            <person name="Kobayashi Y."/>
            <person name="Kayamori A."/>
            <person name="Aoki K."/>
            <person name="Shiwa Y."/>
            <person name="Fujita N."/>
            <person name="Sugita T."/>
            <person name="Iwasaki W."/>
            <person name="Tanaka N."/>
            <person name="Takashima M."/>
        </authorList>
    </citation>
    <scope>NUCLEOTIDE SEQUENCE</scope>
    <source>
        <strain evidence="4">HIS016</strain>
    </source>
</reference>
<evidence type="ECO:0000256" key="2">
    <source>
        <dbReference type="ARBA" id="ARBA00022475"/>
    </source>
</evidence>
<gene>
    <name evidence="4" type="ORF">CspeluHIS016_0305390</name>
</gene>
<feature type="transmembrane region" description="Helical" evidence="3">
    <location>
        <begin position="149"/>
        <end position="171"/>
    </location>
</feature>
<keyword evidence="3" id="KW-0472">Membrane</keyword>
<feature type="transmembrane region" description="Helical" evidence="3">
    <location>
        <begin position="273"/>
        <end position="296"/>
    </location>
</feature>
<dbReference type="GO" id="GO:0022857">
    <property type="term" value="F:transmembrane transporter activity"/>
    <property type="evidence" value="ECO:0007669"/>
    <property type="project" value="InterPro"/>
</dbReference>
<dbReference type="PANTHER" id="PTHR43702:SF3">
    <property type="entry name" value="PROTEIN TSGA"/>
    <property type="match status" value="1"/>
</dbReference>
<evidence type="ECO:0000313" key="5">
    <source>
        <dbReference type="Proteomes" id="UP001222932"/>
    </source>
</evidence>
<sequence>MSKPIHDYTDLSRRQLYTSFALVTSLFFLWGFSYGLLDVLNQHFLTVFQLKSKTETAMLQFAYFISYLIVAPPMGLFMRKYGYKMGIHVGLAIFATGAVMFWPSATFRKYGMFVAFTFVAGSGLATLEVAANTYITLLGPPKFAALRLTLAQGFNGIATVIGPIIAAHAFFKGENATGLGSVQYVYLSLACFATLLNIILVFIKLPEVRQAVSDEDLEKLKHGGWKGFFKLHHTTWGIFAEFCYVGAQVAVASSTIFYLVQQPGLRTPISASLASNLFAACQATFTIGRFIAVAYLRWIDPAFSLLVHGFMLVLFSILTATIDGAGGIACLFVVFLFESHCYPVIFALASSNLGPYAVMGGALTAAGVSGGAWMPAAQSALADRATSQVSFLVPMTGFIPLMIYGGIMWLVRCHRHGKYSIWVKDLEGADTGLIEAELRRHSIARQMSPDTGSVEKRRESFLEHEVSATRRMSGMGAVGQL</sequence>
<evidence type="ECO:0008006" key="6">
    <source>
        <dbReference type="Google" id="ProtNLM"/>
    </source>
</evidence>
<keyword evidence="2" id="KW-1003">Cell membrane</keyword>
<dbReference type="Proteomes" id="UP001222932">
    <property type="component" value="Unassembled WGS sequence"/>
</dbReference>
<dbReference type="Pfam" id="PF07690">
    <property type="entry name" value="MFS_1"/>
    <property type="match status" value="1"/>
</dbReference>
<comment type="caution">
    <text evidence="4">The sequence shown here is derived from an EMBL/GenBank/DDBJ whole genome shotgun (WGS) entry which is preliminary data.</text>
</comment>
<evidence type="ECO:0000313" key="4">
    <source>
        <dbReference type="EMBL" id="GMK56699.1"/>
    </source>
</evidence>
<feature type="transmembrane region" description="Helical" evidence="3">
    <location>
        <begin position="110"/>
        <end position="137"/>
    </location>
</feature>
<proteinExistence type="predicted"/>
<dbReference type="EMBL" id="BTCM01000003">
    <property type="protein sequence ID" value="GMK56699.1"/>
    <property type="molecule type" value="Genomic_DNA"/>
</dbReference>
<dbReference type="AlphaFoldDB" id="A0AAD3TTT9"/>
<dbReference type="PANTHER" id="PTHR43702">
    <property type="entry name" value="L-FUCOSE-PROTON SYMPORTER"/>
    <property type="match status" value="1"/>
</dbReference>
<feature type="transmembrane region" description="Helical" evidence="3">
    <location>
        <begin position="85"/>
        <end position="104"/>
    </location>
</feature>
<feature type="transmembrane region" description="Helical" evidence="3">
    <location>
        <begin position="236"/>
        <end position="261"/>
    </location>
</feature>
<feature type="transmembrane region" description="Helical" evidence="3">
    <location>
        <begin position="183"/>
        <end position="203"/>
    </location>
</feature>
<feature type="transmembrane region" description="Helical" evidence="3">
    <location>
        <begin position="326"/>
        <end position="349"/>
    </location>
</feature>
<dbReference type="InterPro" id="IPR050375">
    <property type="entry name" value="MFS_TsgA-like"/>
</dbReference>
<organism evidence="4 5">
    <name type="scientific">Cutaneotrichosporon spelunceum</name>
    <dbReference type="NCBI Taxonomy" id="1672016"/>
    <lineage>
        <taxon>Eukaryota</taxon>
        <taxon>Fungi</taxon>
        <taxon>Dikarya</taxon>
        <taxon>Basidiomycota</taxon>
        <taxon>Agaricomycotina</taxon>
        <taxon>Tremellomycetes</taxon>
        <taxon>Trichosporonales</taxon>
        <taxon>Trichosporonaceae</taxon>
        <taxon>Cutaneotrichosporon</taxon>
    </lineage>
</organism>
<feature type="transmembrane region" description="Helical" evidence="3">
    <location>
        <begin position="389"/>
        <end position="411"/>
    </location>
</feature>
<accession>A0AAD3TTT9</accession>
<evidence type="ECO:0000256" key="1">
    <source>
        <dbReference type="ARBA" id="ARBA00004429"/>
    </source>
</evidence>
<protein>
    <recommendedName>
        <fullName evidence="6">MFS general substrate transporter</fullName>
    </recommendedName>
</protein>
<dbReference type="GO" id="GO:0005886">
    <property type="term" value="C:plasma membrane"/>
    <property type="evidence" value="ECO:0007669"/>
    <property type="project" value="UniProtKB-SubCell"/>
</dbReference>
<feature type="transmembrane region" description="Helical" evidence="3">
    <location>
        <begin position="16"/>
        <end position="37"/>
    </location>
</feature>
<dbReference type="InterPro" id="IPR036259">
    <property type="entry name" value="MFS_trans_sf"/>
</dbReference>
<dbReference type="InterPro" id="IPR011701">
    <property type="entry name" value="MFS"/>
</dbReference>
<reference evidence="4" key="1">
    <citation type="journal article" date="2023" name="BMC Genomics">
        <title>Chromosome-level genome assemblies of Cutaneotrichosporon spp. (Trichosporonales, Basidiomycota) reveal imbalanced evolution between nucleotide sequences and chromosome synteny.</title>
        <authorList>
            <person name="Kobayashi Y."/>
            <person name="Kayamori A."/>
            <person name="Aoki K."/>
            <person name="Shiwa Y."/>
            <person name="Matsutani M."/>
            <person name="Fujita N."/>
            <person name="Sugita T."/>
            <person name="Iwasaki W."/>
            <person name="Tanaka N."/>
            <person name="Takashima M."/>
        </authorList>
    </citation>
    <scope>NUCLEOTIDE SEQUENCE</scope>
    <source>
        <strain evidence="4">HIS016</strain>
    </source>
</reference>
<dbReference type="SUPFAM" id="SSF103473">
    <property type="entry name" value="MFS general substrate transporter"/>
    <property type="match status" value="1"/>
</dbReference>
<keyword evidence="5" id="KW-1185">Reference proteome</keyword>
<evidence type="ECO:0000256" key="3">
    <source>
        <dbReference type="SAM" id="Phobius"/>
    </source>
</evidence>
<feature type="transmembrane region" description="Helical" evidence="3">
    <location>
        <begin position="57"/>
        <end position="78"/>
    </location>
</feature>
<keyword evidence="3" id="KW-0812">Transmembrane</keyword>
<dbReference type="Gene3D" id="1.20.1250.20">
    <property type="entry name" value="MFS general substrate transporter like domains"/>
    <property type="match status" value="2"/>
</dbReference>
<keyword evidence="3" id="KW-1133">Transmembrane helix</keyword>
<name>A0AAD3TTT9_9TREE</name>
<comment type="subcellular location">
    <subcellularLocation>
        <location evidence="1">Cell inner membrane</location>
        <topology evidence="1">Multi-pass membrane protein</topology>
    </subcellularLocation>
</comment>